<dbReference type="FunFam" id="3.30.200.20:FF:000634">
    <property type="entry name" value="Calcium-dependent protein kinase, putative"/>
    <property type="match status" value="1"/>
</dbReference>
<dbReference type="AlphaFoldDB" id="A0A8S1RC46"/>
<reference evidence="11" key="1">
    <citation type="submission" date="2021-01" db="EMBL/GenBank/DDBJ databases">
        <authorList>
            <consortium name="Genoscope - CEA"/>
            <person name="William W."/>
        </authorList>
    </citation>
    <scope>NUCLEOTIDE SEQUENCE</scope>
</reference>
<dbReference type="GO" id="GO:0005524">
    <property type="term" value="F:ATP binding"/>
    <property type="evidence" value="ECO:0007669"/>
    <property type="project" value="UniProtKB-UniRule"/>
</dbReference>
<dbReference type="EMBL" id="CAJJDN010000163">
    <property type="protein sequence ID" value="CAD8125906.1"/>
    <property type="molecule type" value="Genomic_DNA"/>
</dbReference>
<dbReference type="PROSITE" id="PS00107">
    <property type="entry name" value="PROTEIN_KINASE_ATP"/>
    <property type="match status" value="1"/>
</dbReference>
<dbReference type="CDD" id="cd05117">
    <property type="entry name" value="STKc_CAMK"/>
    <property type="match status" value="1"/>
</dbReference>
<evidence type="ECO:0000256" key="4">
    <source>
        <dbReference type="ARBA" id="ARBA00022741"/>
    </source>
</evidence>
<keyword evidence="12" id="KW-1185">Reference proteome</keyword>
<evidence type="ECO:0000256" key="2">
    <source>
        <dbReference type="ARBA" id="ARBA00022527"/>
    </source>
</evidence>
<dbReference type="SMART" id="SM00220">
    <property type="entry name" value="S_TKc"/>
    <property type="match status" value="1"/>
</dbReference>
<dbReference type="InterPro" id="IPR050205">
    <property type="entry name" value="CDPK_Ser/Thr_kinases"/>
</dbReference>
<evidence type="ECO:0000256" key="6">
    <source>
        <dbReference type="ARBA" id="ARBA00022840"/>
    </source>
</evidence>
<evidence type="ECO:0000256" key="8">
    <source>
        <dbReference type="PROSITE-ProRule" id="PRU10141"/>
    </source>
</evidence>
<dbReference type="Proteomes" id="UP000692954">
    <property type="component" value="Unassembled WGS sequence"/>
</dbReference>
<keyword evidence="6 8" id="KW-0067">ATP-binding</keyword>
<evidence type="ECO:0000259" key="9">
    <source>
        <dbReference type="PROSITE" id="PS50011"/>
    </source>
</evidence>
<keyword evidence="4 8" id="KW-0547">Nucleotide-binding</keyword>
<dbReference type="InterPro" id="IPR008271">
    <property type="entry name" value="Ser/Thr_kinase_AS"/>
</dbReference>
<dbReference type="Pfam" id="PF00069">
    <property type="entry name" value="Pkinase"/>
    <property type="match status" value="1"/>
</dbReference>
<keyword evidence="3" id="KW-0808">Transferase</keyword>
<dbReference type="InterPro" id="IPR002048">
    <property type="entry name" value="EF_hand_dom"/>
</dbReference>
<dbReference type="FunFam" id="1.10.510.10:FF:000726">
    <property type="entry name" value="Calcium-dependent protein kinase, putative"/>
    <property type="match status" value="1"/>
</dbReference>
<evidence type="ECO:0000259" key="10">
    <source>
        <dbReference type="PROSITE" id="PS50222"/>
    </source>
</evidence>
<proteinExistence type="inferred from homology"/>
<name>A0A8S1RC46_9CILI</name>
<evidence type="ECO:0000256" key="1">
    <source>
        <dbReference type="ARBA" id="ARBA00001946"/>
    </source>
</evidence>
<evidence type="ECO:0000256" key="3">
    <source>
        <dbReference type="ARBA" id="ARBA00022679"/>
    </source>
</evidence>
<feature type="binding site" evidence="8">
    <location>
        <position position="65"/>
    </location>
    <ligand>
        <name>ATP</name>
        <dbReference type="ChEBI" id="CHEBI:30616"/>
    </ligand>
</feature>
<dbReference type="PROSITE" id="PS00108">
    <property type="entry name" value="PROTEIN_KINASE_ST"/>
    <property type="match status" value="1"/>
</dbReference>
<evidence type="ECO:0000256" key="7">
    <source>
        <dbReference type="ARBA" id="ARBA00024334"/>
    </source>
</evidence>
<gene>
    <name evidence="11" type="ORF">PSON_ATCC_30995.1.T1630043</name>
</gene>
<dbReference type="OrthoDB" id="10252171at2759"/>
<dbReference type="GO" id="GO:0004674">
    <property type="term" value="F:protein serine/threonine kinase activity"/>
    <property type="evidence" value="ECO:0007669"/>
    <property type="project" value="UniProtKB-KW"/>
</dbReference>
<keyword evidence="5" id="KW-0418">Kinase</keyword>
<dbReference type="GO" id="GO:0005509">
    <property type="term" value="F:calcium ion binding"/>
    <property type="evidence" value="ECO:0007669"/>
    <property type="project" value="InterPro"/>
</dbReference>
<evidence type="ECO:0000313" key="11">
    <source>
        <dbReference type="EMBL" id="CAD8125906.1"/>
    </source>
</evidence>
<comment type="similarity">
    <text evidence="7">Belongs to the protein kinase superfamily. Ser/Thr protein kinase family. CDPK subfamily.</text>
</comment>
<accession>A0A8S1RC46</accession>
<comment type="cofactor">
    <cofactor evidence="1">
        <name>Mg(2+)</name>
        <dbReference type="ChEBI" id="CHEBI:18420"/>
    </cofactor>
</comment>
<dbReference type="PANTHER" id="PTHR24349">
    <property type="entry name" value="SERINE/THREONINE-PROTEIN KINASE"/>
    <property type="match status" value="1"/>
</dbReference>
<dbReference type="InterPro" id="IPR000719">
    <property type="entry name" value="Prot_kinase_dom"/>
</dbReference>
<dbReference type="InterPro" id="IPR017441">
    <property type="entry name" value="Protein_kinase_ATP_BS"/>
</dbReference>
<evidence type="ECO:0000313" key="12">
    <source>
        <dbReference type="Proteomes" id="UP000692954"/>
    </source>
</evidence>
<dbReference type="PROSITE" id="PS50011">
    <property type="entry name" value="PROTEIN_KINASE_DOM"/>
    <property type="match status" value="1"/>
</dbReference>
<organism evidence="11 12">
    <name type="scientific">Paramecium sonneborni</name>
    <dbReference type="NCBI Taxonomy" id="65129"/>
    <lineage>
        <taxon>Eukaryota</taxon>
        <taxon>Sar</taxon>
        <taxon>Alveolata</taxon>
        <taxon>Ciliophora</taxon>
        <taxon>Intramacronucleata</taxon>
        <taxon>Oligohymenophorea</taxon>
        <taxon>Peniculida</taxon>
        <taxon>Parameciidae</taxon>
        <taxon>Paramecium</taxon>
    </lineage>
</organism>
<dbReference type="PROSITE" id="PS50222">
    <property type="entry name" value="EF_HAND_2"/>
    <property type="match status" value="1"/>
</dbReference>
<comment type="caution">
    <text evidence="11">The sequence shown here is derived from an EMBL/GenBank/DDBJ whole genome shotgun (WGS) entry which is preliminary data.</text>
</comment>
<feature type="domain" description="EF-hand" evidence="10">
    <location>
        <begin position="347"/>
        <end position="382"/>
    </location>
</feature>
<protein>
    <recommendedName>
        <fullName evidence="13">Protein kinase domain containing protein</fullName>
    </recommendedName>
</protein>
<evidence type="ECO:0008006" key="13">
    <source>
        <dbReference type="Google" id="ProtNLM"/>
    </source>
</evidence>
<feature type="domain" description="Protein kinase" evidence="9">
    <location>
        <begin position="30"/>
        <end position="294"/>
    </location>
</feature>
<keyword evidence="2" id="KW-0723">Serine/threonine-protein kinase</keyword>
<evidence type="ECO:0000256" key="5">
    <source>
        <dbReference type="ARBA" id="ARBA00022777"/>
    </source>
</evidence>
<sequence>MGLCSSNVRKKGQKNTEIRQFSQQDIHNFYKLGQVIGRGNFGTVQIGYKIEQERNGFKGKCYAIKCIDKGRINMEHIQRELEILSRLDHPNIIRVYEEYEDLNHFYFVMEYCRGGELLQQILNHGALNERNTQIIMRQLFSAVGYLHQRGIIHRDLKPENLMLATADGEFDIRIIDFGLSKREQIIKKPQQSRSKCRHQTKVGTPIYAAPEVLKGVYSETCDEWSLGCIMYVLLCGEPPFNGQNIHQLELQINKPRLDFRDNISIECQELINKLLEPNPNKRITCLEALKHPWIIRDTNQYRMLTTMQSEDNNLEIERVIELLRQYGESTSFKKESLKILLSQLTDFQQKYLKLKFEELDRDNCGTIKELELYDFLDQQGKNQLFKQVGMQKFSKNDQGYYISYTDFMAALLNQPFYLTQDRFENLFNWYDVKHRQYISKNDYAIAMSRRGLVISQEKIDNIFNELNLGLIRYEQFKQVMISNSLYQNNPTKPETRQKNGLKAIKINACVADECKFL</sequence>